<evidence type="ECO:0000256" key="5">
    <source>
        <dbReference type="ARBA" id="ARBA00034531"/>
    </source>
</evidence>
<feature type="domain" description="Fido" evidence="8">
    <location>
        <begin position="54"/>
        <end position="191"/>
    </location>
</feature>
<organism evidence="9 10">
    <name type="scientific">Photobacterium leiognathi subsp. mandapamensis</name>
    <name type="common">Photobacterium mandapamensis</name>
    <dbReference type="NCBI Taxonomy" id="48408"/>
    <lineage>
        <taxon>Bacteria</taxon>
        <taxon>Pseudomonadati</taxon>
        <taxon>Pseudomonadota</taxon>
        <taxon>Gammaproteobacteria</taxon>
        <taxon>Vibrionales</taxon>
        <taxon>Vibrionaceae</taxon>
        <taxon>Photobacterium</taxon>
    </lineage>
</organism>
<dbReference type="InterPro" id="IPR003812">
    <property type="entry name" value="Fido"/>
</dbReference>
<dbReference type="PROSITE" id="PS51459">
    <property type="entry name" value="FIDO"/>
    <property type="match status" value="1"/>
</dbReference>
<comment type="caution">
    <text evidence="9">The sequence shown here is derived from an EMBL/GenBank/DDBJ whole genome shotgun (WGS) entry which is preliminary data.</text>
</comment>
<dbReference type="GO" id="GO:0051302">
    <property type="term" value="P:regulation of cell division"/>
    <property type="evidence" value="ECO:0007669"/>
    <property type="project" value="TreeGrafter"/>
</dbReference>
<evidence type="ECO:0000259" key="8">
    <source>
        <dbReference type="PROSITE" id="PS51459"/>
    </source>
</evidence>
<dbReference type="EC" id="2.7.7.108" evidence="5"/>
<keyword evidence="3" id="KW-0547">Nucleotide-binding</keyword>
<keyword evidence="4" id="KW-0067">ATP-binding</keyword>
<evidence type="ECO:0000256" key="2">
    <source>
        <dbReference type="ARBA" id="ARBA00022695"/>
    </source>
</evidence>
<proteinExistence type="predicted"/>
<evidence type="ECO:0000313" key="10">
    <source>
        <dbReference type="Proteomes" id="UP000240530"/>
    </source>
</evidence>
<reference evidence="9 10" key="1">
    <citation type="submission" date="2018-03" db="EMBL/GenBank/DDBJ databases">
        <title>Whole genome sequencing of Histamine producing bacteria.</title>
        <authorList>
            <person name="Butler K."/>
        </authorList>
    </citation>
    <scope>NUCLEOTIDE SEQUENCE [LARGE SCALE GENOMIC DNA]</scope>
    <source>
        <strain evidence="9 10">Res.4.1</strain>
    </source>
</reference>
<accession>A0A2T3KYF3</accession>
<dbReference type="PANTHER" id="PTHR39560">
    <property type="entry name" value="PROTEIN ADENYLYLTRANSFERASE FIC-RELATED"/>
    <property type="match status" value="1"/>
</dbReference>
<gene>
    <name evidence="9" type="ORF">C0W93_03670</name>
</gene>
<dbReference type="EMBL" id="PYNS01000002">
    <property type="protein sequence ID" value="PSV12824.1"/>
    <property type="molecule type" value="Genomic_DNA"/>
</dbReference>
<sequence length="197" mass="23019">MANKYGTEQDPYTYDDTGVLINKLNIHDEVLLDEAETQFNTLAAMGIEFSAPPYDFAYFCQLHKWLFDDLFEWAGKCRTIDISKDETRFCHVNRLQLEAERLFAQLESEHYLVGLPFEVLVERLAQYYCDINVLHPFREGNGRTQRILFEHIVINCGYNINFSGVTAEQWLEANIQGYYCNYAPMQTLFLRCVSLPK</sequence>
<evidence type="ECO:0000256" key="4">
    <source>
        <dbReference type="ARBA" id="ARBA00022840"/>
    </source>
</evidence>
<evidence type="ECO:0000256" key="6">
    <source>
        <dbReference type="ARBA" id="ARBA00047939"/>
    </source>
</evidence>
<dbReference type="Proteomes" id="UP000240530">
    <property type="component" value="Unassembled WGS sequence"/>
</dbReference>
<dbReference type="Pfam" id="PF02661">
    <property type="entry name" value="Fic"/>
    <property type="match status" value="1"/>
</dbReference>
<comment type="catalytic activity">
    <reaction evidence="6">
        <text>L-threonyl-[protein] + ATP = 3-O-(5'-adenylyl)-L-threonyl-[protein] + diphosphate</text>
        <dbReference type="Rhea" id="RHEA:54292"/>
        <dbReference type="Rhea" id="RHEA-COMP:11060"/>
        <dbReference type="Rhea" id="RHEA-COMP:13847"/>
        <dbReference type="ChEBI" id="CHEBI:30013"/>
        <dbReference type="ChEBI" id="CHEBI:30616"/>
        <dbReference type="ChEBI" id="CHEBI:33019"/>
        <dbReference type="ChEBI" id="CHEBI:138113"/>
        <dbReference type="EC" id="2.7.7.108"/>
    </reaction>
</comment>
<dbReference type="AlphaFoldDB" id="A0A2T3KYF3"/>
<dbReference type="Gene3D" id="1.10.3290.10">
    <property type="entry name" value="Fido-like domain"/>
    <property type="match status" value="1"/>
</dbReference>
<keyword evidence="2" id="KW-0548">Nucleotidyltransferase</keyword>
<evidence type="ECO:0000256" key="1">
    <source>
        <dbReference type="ARBA" id="ARBA00022679"/>
    </source>
</evidence>
<dbReference type="SUPFAM" id="SSF140931">
    <property type="entry name" value="Fic-like"/>
    <property type="match status" value="1"/>
</dbReference>
<evidence type="ECO:0000313" key="9">
    <source>
        <dbReference type="EMBL" id="PSV12824.1"/>
    </source>
</evidence>
<dbReference type="RefSeq" id="WP_107184302.1">
    <property type="nucleotide sequence ID" value="NZ_CP131598.1"/>
</dbReference>
<dbReference type="GO" id="GO:0005524">
    <property type="term" value="F:ATP binding"/>
    <property type="evidence" value="ECO:0007669"/>
    <property type="project" value="UniProtKB-KW"/>
</dbReference>
<keyword evidence="1" id="KW-0808">Transferase</keyword>
<dbReference type="PANTHER" id="PTHR39560:SF1">
    <property type="entry name" value="PROTEIN ADENYLYLTRANSFERASE FIC-RELATED"/>
    <property type="match status" value="1"/>
</dbReference>
<name>A0A2T3KYF3_PHOLD</name>
<dbReference type="InterPro" id="IPR036597">
    <property type="entry name" value="Fido-like_dom_sf"/>
</dbReference>
<evidence type="ECO:0000256" key="3">
    <source>
        <dbReference type="ARBA" id="ARBA00022741"/>
    </source>
</evidence>
<protein>
    <recommendedName>
        <fullName evidence="5">protein adenylyltransferase</fullName>
        <ecNumber evidence="5">2.7.7.108</ecNumber>
    </recommendedName>
</protein>
<comment type="catalytic activity">
    <reaction evidence="7">
        <text>L-tyrosyl-[protein] + ATP = O-(5'-adenylyl)-L-tyrosyl-[protein] + diphosphate</text>
        <dbReference type="Rhea" id="RHEA:54288"/>
        <dbReference type="Rhea" id="RHEA-COMP:10136"/>
        <dbReference type="Rhea" id="RHEA-COMP:13846"/>
        <dbReference type="ChEBI" id="CHEBI:30616"/>
        <dbReference type="ChEBI" id="CHEBI:33019"/>
        <dbReference type="ChEBI" id="CHEBI:46858"/>
        <dbReference type="ChEBI" id="CHEBI:83624"/>
        <dbReference type="EC" id="2.7.7.108"/>
    </reaction>
</comment>
<dbReference type="GO" id="GO:0070733">
    <property type="term" value="F:AMPylase activity"/>
    <property type="evidence" value="ECO:0007669"/>
    <property type="project" value="UniProtKB-EC"/>
</dbReference>
<dbReference type="NCBIfam" id="NF007672">
    <property type="entry name" value="PRK10347.1"/>
    <property type="match status" value="1"/>
</dbReference>
<evidence type="ECO:0000256" key="7">
    <source>
        <dbReference type="ARBA" id="ARBA00048696"/>
    </source>
</evidence>